<evidence type="ECO:0000313" key="2">
    <source>
        <dbReference type="Proteomes" id="UP001590951"/>
    </source>
</evidence>
<sequence>MTKKSSRASLPLSRKALRKFHVPCILGRMLLCQVSVDIALHSASLRPIAAWINAADRQLGGLNGMLDVFVISDITTYNFCDCSLLPQIINEDLGFRPCPS</sequence>
<proteinExistence type="predicted"/>
<reference evidence="1 2" key="1">
    <citation type="submission" date="2024-09" db="EMBL/GenBank/DDBJ databases">
        <title>Rethinking Asexuality: The Enigmatic Case of Functional Sexual Genes in Lepraria (Stereocaulaceae).</title>
        <authorList>
            <person name="Doellman M."/>
            <person name="Sun Y."/>
            <person name="Barcenas-Pena A."/>
            <person name="Lumbsch H.T."/>
            <person name="Grewe F."/>
        </authorList>
    </citation>
    <scope>NUCLEOTIDE SEQUENCE [LARGE SCALE GENOMIC DNA]</scope>
    <source>
        <strain evidence="1 2">Grewe 0041</strain>
    </source>
</reference>
<protein>
    <submittedName>
        <fullName evidence="1">Uncharacterized protein</fullName>
    </submittedName>
</protein>
<evidence type="ECO:0000313" key="1">
    <source>
        <dbReference type="EMBL" id="KAL2057970.1"/>
    </source>
</evidence>
<name>A0ABR4BJR8_9LECA</name>
<dbReference type="EMBL" id="JBHFEH010000003">
    <property type="protein sequence ID" value="KAL2057970.1"/>
    <property type="molecule type" value="Genomic_DNA"/>
</dbReference>
<gene>
    <name evidence="1" type="ORF">ABVK25_001587</name>
</gene>
<keyword evidence="2" id="KW-1185">Reference proteome</keyword>
<dbReference type="Proteomes" id="UP001590951">
    <property type="component" value="Unassembled WGS sequence"/>
</dbReference>
<accession>A0ABR4BJR8</accession>
<organism evidence="1 2">
    <name type="scientific">Lepraria finkii</name>
    <dbReference type="NCBI Taxonomy" id="1340010"/>
    <lineage>
        <taxon>Eukaryota</taxon>
        <taxon>Fungi</taxon>
        <taxon>Dikarya</taxon>
        <taxon>Ascomycota</taxon>
        <taxon>Pezizomycotina</taxon>
        <taxon>Lecanoromycetes</taxon>
        <taxon>OSLEUM clade</taxon>
        <taxon>Lecanoromycetidae</taxon>
        <taxon>Lecanorales</taxon>
        <taxon>Lecanorineae</taxon>
        <taxon>Stereocaulaceae</taxon>
        <taxon>Lepraria</taxon>
    </lineage>
</organism>
<comment type="caution">
    <text evidence="1">The sequence shown here is derived from an EMBL/GenBank/DDBJ whole genome shotgun (WGS) entry which is preliminary data.</text>
</comment>